<organism evidence="2 3">
    <name type="scientific">Alcanivorax sediminis</name>
    <dbReference type="NCBI Taxonomy" id="2663008"/>
    <lineage>
        <taxon>Bacteria</taxon>
        <taxon>Pseudomonadati</taxon>
        <taxon>Pseudomonadota</taxon>
        <taxon>Gammaproteobacteria</taxon>
        <taxon>Oceanospirillales</taxon>
        <taxon>Alcanivoracaceae</taxon>
        <taxon>Alcanivorax</taxon>
    </lineage>
</organism>
<name>A0A6N7LVV1_9GAMM</name>
<dbReference type="InterPro" id="IPR002686">
    <property type="entry name" value="Transposase_17"/>
</dbReference>
<dbReference type="GO" id="GO:0006313">
    <property type="term" value="P:DNA transposition"/>
    <property type="evidence" value="ECO:0007669"/>
    <property type="project" value="InterPro"/>
</dbReference>
<comment type="caution">
    <text evidence="2">The sequence shown here is derived from an EMBL/GenBank/DDBJ whole genome shotgun (WGS) entry which is preliminary data.</text>
</comment>
<proteinExistence type="predicted"/>
<keyword evidence="3" id="KW-1185">Reference proteome</keyword>
<dbReference type="PANTHER" id="PTHR36966">
    <property type="entry name" value="REP-ASSOCIATED TYROSINE TRANSPOSASE"/>
    <property type="match status" value="1"/>
</dbReference>
<dbReference type="Gene3D" id="3.30.70.1290">
    <property type="entry name" value="Transposase IS200-like"/>
    <property type="match status" value="1"/>
</dbReference>
<dbReference type="NCBIfam" id="NF047646">
    <property type="entry name" value="REP_Tyr_transpos"/>
    <property type="match status" value="1"/>
</dbReference>
<evidence type="ECO:0000259" key="1">
    <source>
        <dbReference type="SMART" id="SM01321"/>
    </source>
</evidence>
<feature type="domain" description="Transposase IS200-like" evidence="1">
    <location>
        <begin position="17"/>
        <end position="126"/>
    </location>
</feature>
<dbReference type="SUPFAM" id="SSF143422">
    <property type="entry name" value="Transposase IS200-like"/>
    <property type="match status" value="1"/>
</dbReference>
<dbReference type="InterPro" id="IPR036515">
    <property type="entry name" value="Transposase_17_sf"/>
</dbReference>
<dbReference type="GO" id="GO:0004803">
    <property type="term" value="F:transposase activity"/>
    <property type="evidence" value="ECO:0007669"/>
    <property type="project" value="InterPro"/>
</dbReference>
<dbReference type="InterPro" id="IPR052715">
    <property type="entry name" value="RAYT_transposase"/>
</dbReference>
<dbReference type="EMBL" id="WIRE01000001">
    <property type="protein sequence ID" value="MQX54393.1"/>
    <property type="molecule type" value="Genomic_DNA"/>
</dbReference>
<dbReference type="Proteomes" id="UP000469421">
    <property type="component" value="Unassembled WGS sequence"/>
</dbReference>
<dbReference type="SMART" id="SM01321">
    <property type="entry name" value="Y1_Tnp"/>
    <property type="match status" value="1"/>
</dbReference>
<accession>A0A6N7LVV1</accession>
<dbReference type="PANTHER" id="PTHR36966:SF1">
    <property type="entry name" value="REP-ASSOCIATED TYROSINE TRANSPOSASE"/>
    <property type="match status" value="1"/>
</dbReference>
<gene>
    <name evidence="2" type="ORF">GFN93_14145</name>
</gene>
<evidence type="ECO:0000313" key="2">
    <source>
        <dbReference type="EMBL" id="MQX54393.1"/>
    </source>
</evidence>
<protein>
    <submittedName>
        <fullName evidence="2">Transposase</fullName>
    </submittedName>
</protein>
<dbReference type="GO" id="GO:0043565">
    <property type="term" value="F:sequence-specific DNA binding"/>
    <property type="evidence" value="ECO:0007669"/>
    <property type="project" value="TreeGrafter"/>
</dbReference>
<dbReference type="RefSeq" id="WP_153501667.1">
    <property type="nucleotide sequence ID" value="NZ_WIRE01000001.1"/>
</dbReference>
<sequence length="147" mass="17276">MKTEHQSQNLRKGRVSQPYQAYLVTIATRHRYPFFEDHGRARLVGRIMTDLESLGACHNWCYVVMPDHCHWMFSLKQRYSLDQTVRMLKSKTSRLAGLSLWQKGFHDHALRQETDLLPTARYVIANPLRAGLVERVGDYPYWNAAWL</sequence>
<dbReference type="AlphaFoldDB" id="A0A6N7LVV1"/>
<evidence type="ECO:0000313" key="3">
    <source>
        <dbReference type="Proteomes" id="UP000469421"/>
    </source>
</evidence>
<reference evidence="2 3" key="1">
    <citation type="submission" date="2019-10" db="EMBL/GenBank/DDBJ databases">
        <title>Alcanivorax sp.PA15-N-34 draft genome sequence.</title>
        <authorList>
            <person name="Liao X."/>
            <person name="Shao Z."/>
        </authorList>
    </citation>
    <scope>NUCLEOTIDE SEQUENCE [LARGE SCALE GENOMIC DNA]</scope>
    <source>
        <strain evidence="2 3">PA15-N-34</strain>
    </source>
</reference>
<dbReference type="Pfam" id="PF01797">
    <property type="entry name" value="Y1_Tnp"/>
    <property type="match status" value="1"/>
</dbReference>